<name>A0A3M7S685_BRAPC</name>
<dbReference type="AlphaFoldDB" id="A0A3M7S685"/>
<dbReference type="Proteomes" id="UP000276133">
    <property type="component" value="Unassembled WGS sequence"/>
</dbReference>
<dbReference type="EMBL" id="REGN01001989">
    <property type="protein sequence ID" value="RNA31090.1"/>
    <property type="molecule type" value="Genomic_DNA"/>
</dbReference>
<proteinExistence type="predicted"/>
<comment type="caution">
    <text evidence="1">The sequence shown here is derived from an EMBL/GenBank/DDBJ whole genome shotgun (WGS) entry which is preliminary data.</text>
</comment>
<reference evidence="1 2" key="1">
    <citation type="journal article" date="2018" name="Sci. Rep.">
        <title>Genomic signatures of local adaptation to the degree of environmental predictability in rotifers.</title>
        <authorList>
            <person name="Franch-Gras L."/>
            <person name="Hahn C."/>
            <person name="Garcia-Roger E.M."/>
            <person name="Carmona M.J."/>
            <person name="Serra M."/>
            <person name="Gomez A."/>
        </authorList>
    </citation>
    <scope>NUCLEOTIDE SEQUENCE [LARGE SCALE GENOMIC DNA]</scope>
    <source>
        <strain evidence="1">HYR1</strain>
    </source>
</reference>
<evidence type="ECO:0000313" key="1">
    <source>
        <dbReference type="EMBL" id="RNA31090.1"/>
    </source>
</evidence>
<evidence type="ECO:0000313" key="2">
    <source>
        <dbReference type="Proteomes" id="UP000276133"/>
    </source>
</evidence>
<protein>
    <submittedName>
        <fullName evidence="1">Uncharacterized protein</fullName>
    </submittedName>
</protein>
<gene>
    <name evidence="1" type="ORF">BpHYR1_049923</name>
</gene>
<organism evidence="1 2">
    <name type="scientific">Brachionus plicatilis</name>
    <name type="common">Marine rotifer</name>
    <name type="synonym">Brachionus muelleri</name>
    <dbReference type="NCBI Taxonomy" id="10195"/>
    <lineage>
        <taxon>Eukaryota</taxon>
        <taxon>Metazoa</taxon>
        <taxon>Spiralia</taxon>
        <taxon>Gnathifera</taxon>
        <taxon>Rotifera</taxon>
        <taxon>Eurotatoria</taxon>
        <taxon>Monogononta</taxon>
        <taxon>Pseudotrocha</taxon>
        <taxon>Ploima</taxon>
        <taxon>Brachionidae</taxon>
        <taxon>Brachionus</taxon>
    </lineage>
</organism>
<accession>A0A3M7S685</accession>
<sequence>MIEVTCLNMPSIWLSLQPSDIFEIYPKEQVRIEIEFFVGLIFNFKYLTTSNKFLIANTDFESSNRKCWAYFVPSRLDLEKYIVDSSRPSRFPTLLNSLKIISNFFWNKLLNDKSIDTEF</sequence>
<keyword evidence="2" id="KW-1185">Reference proteome</keyword>